<sequence length="131" mass="14063">MGSIKTTSFLSENLELKGTLKLEGGIRIDGTIEGSIESRSTIYLGESAKVLGTIVTENLVSSGSIIGQITALETVRIKTPGHFKGEVTAGNLVIDEKVFFDGNCRLSSPKQIEPPKLNHPKPARKAIAERD</sequence>
<dbReference type="PANTHER" id="PTHR35024">
    <property type="entry name" value="HYPOTHETICAL CYTOSOLIC PROTEIN"/>
    <property type="match status" value="1"/>
</dbReference>
<evidence type="ECO:0000313" key="3">
    <source>
        <dbReference type="EMBL" id="OGG96475.1"/>
    </source>
</evidence>
<evidence type="ECO:0000256" key="2">
    <source>
        <dbReference type="SAM" id="MobiDB-lite"/>
    </source>
</evidence>
<accession>A0A1F6GEC5</accession>
<gene>
    <name evidence="3" type="ORF">A2527_01805</name>
</gene>
<proteinExistence type="inferred from homology"/>
<dbReference type="Pfam" id="PF04519">
    <property type="entry name" value="Bactofilin"/>
    <property type="match status" value="1"/>
</dbReference>
<evidence type="ECO:0008006" key="5">
    <source>
        <dbReference type="Google" id="ProtNLM"/>
    </source>
</evidence>
<name>A0A1F6GEC5_9PROT</name>
<feature type="region of interest" description="Disordered" evidence="2">
    <location>
        <begin position="110"/>
        <end position="131"/>
    </location>
</feature>
<organism evidence="3 4">
    <name type="scientific">Candidatus Lambdaproteobacteria bacterium RIFOXYD2_FULL_50_16</name>
    <dbReference type="NCBI Taxonomy" id="1817772"/>
    <lineage>
        <taxon>Bacteria</taxon>
        <taxon>Pseudomonadati</taxon>
        <taxon>Pseudomonadota</taxon>
        <taxon>Candidatus Lambdaproteobacteria</taxon>
    </lineage>
</organism>
<dbReference type="STRING" id="1817772.A2527_01805"/>
<comment type="similarity">
    <text evidence="1">Belongs to the bactofilin family.</text>
</comment>
<comment type="caution">
    <text evidence="3">The sequence shown here is derived from an EMBL/GenBank/DDBJ whole genome shotgun (WGS) entry which is preliminary data.</text>
</comment>
<dbReference type="AlphaFoldDB" id="A0A1F6GEC5"/>
<reference evidence="3 4" key="1">
    <citation type="journal article" date="2016" name="Nat. Commun.">
        <title>Thousands of microbial genomes shed light on interconnected biogeochemical processes in an aquifer system.</title>
        <authorList>
            <person name="Anantharaman K."/>
            <person name="Brown C.T."/>
            <person name="Hug L.A."/>
            <person name="Sharon I."/>
            <person name="Castelle C.J."/>
            <person name="Probst A.J."/>
            <person name="Thomas B.C."/>
            <person name="Singh A."/>
            <person name="Wilkins M.J."/>
            <person name="Karaoz U."/>
            <person name="Brodie E.L."/>
            <person name="Williams K.H."/>
            <person name="Hubbard S.S."/>
            <person name="Banfield J.F."/>
        </authorList>
    </citation>
    <scope>NUCLEOTIDE SEQUENCE [LARGE SCALE GENOMIC DNA]</scope>
</reference>
<evidence type="ECO:0000313" key="4">
    <source>
        <dbReference type="Proteomes" id="UP000178449"/>
    </source>
</evidence>
<dbReference type="PANTHER" id="PTHR35024:SF4">
    <property type="entry name" value="POLYMER-FORMING CYTOSKELETAL PROTEIN"/>
    <property type="match status" value="1"/>
</dbReference>
<dbReference type="InterPro" id="IPR007607">
    <property type="entry name" value="BacA/B"/>
</dbReference>
<protein>
    <recommendedName>
        <fullName evidence="5">Cell shape determination protein CcmA</fullName>
    </recommendedName>
</protein>
<evidence type="ECO:0000256" key="1">
    <source>
        <dbReference type="ARBA" id="ARBA00044755"/>
    </source>
</evidence>
<dbReference type="Proteomes" id="UP000178449">
    <property type="component" value="Unassembled WGS sequence"/>
</dbReference>
<dbReference type="EMBL" id="MFNE01000012">
    <property type="protein sequence ID" value="OGG96475.1"/>
    <property type="molecule type" value="Genomic_DNA"/>
</dbReference>